<proteinExistence type="predicted"/>
<dbReference type="AlphaFoldDB" id="A0A4Z2JA01"/>
<comment type="caution">
    <text evidence="1">The sequence shown here is derived from an EMBL/GenBank/DDBJ whole genome shotgun (WGS) entry which is preliminary data.</text>
</comment>
<organism evidence="1 2">
    <name type="scientific">Liparis tanakae</name>
    <name type="common">Tanaka's snailfish</name>
    <dbReference type="NCBI Taxonomy" id="230148"/>
    <lineage>
        <taxon>Eukaryota</taxon>
        <taxon>Metazoa</taxon>
        <taxon>Chordata</taxon>
        <taxon>Craniata</taxon>
        <taxon>Vertebrata</taxon>
        <taxon>Euteleostomi</taxon>
        <taxon>Actinopterygii</taxon>
        <taxon>Neopterygii</taxon>
        <taxon>Teleostei</taxon>
        <taxon>Neoteleostei</taxon>
        <taxon>Acanthomorphata</taxon>
        <taxon>Eupercaria</taxon>
        <taxon>Perciformes</taxon>
        <taxon>Cottioidei</taxon>
        <taxon>Cottales</taxon>
        <taxon>Liparidae</taxon>
        <taxon>Liparis</taxon>
    </lineage>
</organism>
<gene>
    <name evidence="1" type="ORF">EYF80_003303</name>
</gene>
<protein>
    <submittedName>
        <fullName evidence="1">Uncharacterized protein</fullName>
    </submittedName>
</protein>
<keyword evidence="2" id="KW-1185">Reference proteome</keyword>
<evidence type="ECO:0000313" key="1">
    <source>
        <dbReference type="EMBL" id="TNN86533.1"/>
    </source>
</evidence>
<name>A0A4Z2JA01_9TELE</name>
<sequence>MQVVAGCCLLLSWDRRQLGPWVPRFEFSPLYCPGEACGRRDTTGSQQRASIEAGTAGPMTCMKAGARTVWTQIRLYRLSRVDFEDPGADSGHAAAELRLHRAGALRNPSPTRSGTC</sequence>
<evidence type="ECO:0000313" key="2">
    <source>
        <dbReference type="Proteomes" id="UP000314294"/>
    </source>
</evidence>
<dbReference type="Proteomes" id="UP000314294">
    <property type="component" value="Unassembled WGS sequence"/>
</dbReference>
<dbReference type="EMBL" id="SRLO01000015">
    <property type="protein sequence ID" value="TNN86533.1"/>
    <property type="molecule type" value="Genomic_DNA"/>
</dbReference>
<accession>A0A4Z2JA01</accession>
<reference evidence="1 2" key="1">
    <citation type="submission" date="2019-03" db="EMBL/GenBank/DDBJ databases">
        <title>First draft genome of Liparis tanakae, snailfish: a comprehensive survey of snailfish specific genes.</title>
        <authorList>
            <person name="Kim W."/>
            <person name="Song I."/>
            <person name="Jeong J.-H."/>
            <person name="Kim D."/>
            <person name="Kim S."/>
            <person name="Ryu S."/>
            <person name="Song J.Y."/>
            <person name="Lee S.K."/>
        </authorList>
    </citation>
    <scope>NUCLEOTIDE SEQUENCE [LARGE SCALE GENOMIC DNA]</scope>
    <source>
        <tissue evidence="1">Muscle</tissue>
    </source>
</reference>